<comment type="caution">
    <text evidence="2">The sequence shown here is derived from an EMBL/GenBank/DDBJ whole genome shotgun (WGS) entry which is preliminary data.</text>
</comment>
<dbReference type="Proteomes" id="UP001217838">
    <property type="component" value="Unassembled WGS sequence"/>
</dbReference>
<accession>A0ABT5BF12</accession>
<organism evidence="2 3">
    <name type="scientific">Nannocystis radixulma</name>
    <dbReference type="NCBI Taxonomy" id="2995305"/>
    <lineage>
        <taxon>Bacteria</taxon>
        <taxon>Pseudomonadati</taxon>
        <taxon>Myxococcota</taxon>
        <taxon>Polyangia</taxon>
        <taxon>Nannocystales</taxon>
        <taxon>Nannocystaceae</taxon>
        <taxon>Nannocystis</taxon>
    </lineage>
</organism>
<proteinExistence type="predicted"/>
<dbReference type="RefSeq" id="WP_272004735.1">
    <property type="nucleotide sequence ID" value="NZ_JAQNDN010000019.1"/>
</dbReference>
<evidence type="ECO:0000313" key="2">
    <source>
        <dbReference type="EMBL" id="MDC0672733.1"/>
    </source>
</evidence>
<dbReference type="InterPro" id="IPR025983">
    <property type="entry name" value="Cys_rich_CPCC"/>
</dbReference>
<sequence length="156" mass="17461">MARRDKRRRAPAPPLTPEETELLAEFTHRRAAFEAALEASNILHHKHTCPVCGFPTLSERASHELCVVCLWEDDGEGGDPNRVSLPNGASLTQARLHASEMLRQFEQSHALEGTIDDIVRAIKAFEARWRRGDASIIKDDFTANLRSIVPTRPRSA</sequence>
<keyword evidence="3" id="KW-1185">Reference proteome</keyword>
<reference evidence="2 3" key="1">
    <citation type="submission" date="2022-11" db="EMBL/GenBank/DDBJ databases">
        <title>Minimal conservation of predation-associated metabolite biosynthetic gene clusters underscores biosynthetic potential of Myxococcota including descriptions for ten novel species: Archangium lansinium sp. nov., Myxococcus landrumus sp. nov., Nannocystis bai.</title>
        <authorList>
            <person name="Ahearne A."/>
            <person name="Stevens C."/>
            <person name="Dowd S."/>
        </authorList>
    </citation>
    <scope>NUCLEOTIDE SEQUENCE [LARGE SCALE GENOMIC DNA]</scope>
    <source>
        <strain evidence="2 3">NCELM</strain>
    </source>
</reference>
<gene>
    <name evidence="2" type="ORF">POL58_33585</name>
</gene>
<name>A0ABT5BF12_9BACT</name>
<dbReference type="Pfam" id="PF14206">
    <property type="entry name" value="Cys_rich_CPCC"/>
    <property type="match status" value="1"/>
</dbReference>
<dbReference type="EMBL" id="JAQNDN010000019">
    <property type="protein sequence ID" value="MDC0672733.1"/>
    <property type="molecule type" value="Genomic_DNA"/>
</dbReference>
<evidence type="ECO:0000313" key="3">
    <source>
        <dbReference type="Proteomes" id="UP001217838"/>
    </source>
</evidence>
<feature type="domain" description="Cysteine-rich CPCC" evidence="1">
    <location>
        <begin position="48"/>
        <end position="97"/>
    </location>
</feature>
<protein>
    <submittedName>
        <fullName evidence="2">CPCC family cysteine-rich protein</fullName>
    </submittedName>
</protein>
<evidence type="ECO:0000259" key="1">
    <source>
        <dbReference type="Pfam" id="PF14206"/>
    </source>
</evidence>